<evidence type="ECO:0000256" key="1">
    <source>
        <dbReference type="ARBA" id="ARBA00009869"/>
    </source>
</evidence>
<feature type="domain" description="Aconitase A/isopropylmalate dehydratase small subunit swivel" evidence="4">
    <location>
        <begin position="48"/>
        <end position="107"/>
    </location>
</feature>
<keyword evidence="6" id="KW-1185">Reference proteome</keyword>
<reference evidence="5 6" key="1">
    <citation type="journal article" date="2014" name="Appl. Environ. Microbiol.">
        <title>Comparative Genome Analysis of 'Candidatus Methanoplasma termitum' Indicates a New Mode of Energy Metabolism in the Seventh Order of Methanogens.</title>
        <authorList>
            <person name="Lang K."/>
            <person name="Schuldes J."/>
            <person name="Klingl A."/>
            <person name="Poehlein A."/>
            <person name="Daniel R."/>
            <person name="Brune A."/>
        </authorList>
    </citation>
    <scope>NUCLEOTIDE SEQUENCE [LARGE SCALE GENOMIC DNA]</scope>
    <source>
        <strain evidence="6">Mpt1</strain>
    </source>
</reference>
<comment type="similarity">
    <text evidence="1 3">Belongs to the LeuD family. LeuD type 2 subfamily.</text>
</comment>
<dbReference type="GO" id="GO:0009098">
    <property type="term" value="P:L-leucine biosynthetic process"/>
    <property type="evidence" value="ECO:0007669"/>
    <property type="project" value="UniProtKB-UniRule"/>
</dbReference>
<accession>A0A0A7LD09</accession>
<evidence type="ECO:0000313" key="5">
    <source>
        <dbReference type="EMBL" id="AIZ56167.1"/>
    </source>
</evidence>
<dbReference type="HOGENOM" id="CLU_081378_1_1_2"/>
<dbReference type="KEGG" id="mear:Mpt1_c02670"/>
<dbReference type="RefSeq" id="WP_048111516.1">
    <property type="nucleotide sequence ID" value="NZ_CP010070.1"/>
</dbReference>
<dbReference type="STRING" id="1577791.Mpt1_c02670"/>
<dbReference type="HAMAP" id="MF_01032">
    <property type="entry name" value="LeuD_type2"/>
    <property type="match status" value="1"/>
</dbReference>
<dbReference type="AlphaFoldDB" id="A0A0A7LD09"/>
<dbReference type="SUPFAM" id="SSF52016">
    <property type="entry name" value="LeuD/IlvD-like"/>
    <property type="match status" value="1"/>
</dbReference>
<keyword evidence="3" id="KW-0028">Amino-acid biosynthesis</keyword>
<dbReference type="UniPathway" id="UPA00048">
    <property type="reaction ID" value="UER00071"/>
</dbReference>
<organism evidence="5 6">
    <name type="scientific">Candidatus Methanoplasma termitum</name>
    <dbReference type="NCBI Taxonomy" id="1577791"/>
    <lineage>
        <taxon>Archaea</taxon>
        <taxon>Methanobacteriati</taxon>
        <taxon>Thermoplasmatota</taxon>
        <taxon>Thermoplasmata</taxon>
        <taxon>Methanomassiliicoccales</taxon>
        <taxon>Methanomassiliicoccaceae</taxon>
        <taxon>Candidatus Methanoplasma</taxon>
    </lineage>
</organism>
<dbReference type="InterPro" id="IPR033940">
    <property type="entry name" value="IPMI_Swivel"/>
</dbReference>
<dbReference type="Gene3D" id="3.20.19.10">
    <property type="entry name" value="Aconitase, domain 4"/>
    <property type="match status" value="1"/>
</dbReference>
<dbReference type="EC" id="4.2.1.33" evidence="3"/>
<dbReference type="GO" id="GO:0003861">
    <property type="term" value="F:3-isopropylmalate dehydratase activity"/>
    <property type="evidence" value="ECO:0007669"/>
    <property type="project" value="UniProtKB-UniRule"/>
</dbReference>
<dbReference type="InterPro" id="IPR050075">
    <property type="entry name" value="LeuD"/>
</dbReference>
<dbReference type="GeneID" id="24817938"/>
<name>A0A0A7LD09_9ARCH</name>
<evidence type="ECO:0000259" key="4">
    <source>
        <dbReference type="Pfam" id="PF00694"/>
    </source>
</evidence>
<gene>
    <name evidence="3 5" type="primary">leuD</name>
    <name evidence="5" type="ORF">Mpt1_c02670</name>
</gene>
<protein>
    <recommendedName>
        <fullName evidence="3">3-isopropylmalate dehydratase small subunit</fullName>
        <ecNumber evidence="3">4.2.1.33</ecNumber>
    </recommendedName>
    <alternativeName>
        <fullName evidence="3">Alpha-IPM isomerase</fullName>
        <shortName evidence="3">IPMI</shortName>
    </alternativeName>
    <alternativeName>
        <fullName evidence="3">Isopropylmalate isomerase</fullName>
    </alternativeName>
</protein>
<sequence>MTKIHGKVWKFGDNVDTDQIIPAERLVSTNLTHLNDFIFEKVRPGVAKEIKKGDILVAGKNFGCGSSREHAPLSLIQAGFSCVVAESFARIFYRNSMNIGLLLIECKTDIKEGDKIEVCTDSGKVKDLNNGKEFSFPKYPPFINQLIESGGLINLIKEGKF</sequence>
<dbReference type="NCBIfam" id="TIGR02087">
    <property type="entry name" value="LEUD_arch"/>
    <property type="match status" value="1"/>
</dbReference>
<comment type="catalytic activity">
    <reaction evidence="3">
        <text>(2R,3S)-3-isopropylmalate = (2S)-2-isopropylmalate</text>
        <dbReference type="Rhea" id="RHEA:32287"/>
        <dbReference type="ChEBI" id="CHEBI:1178"/>
        <dbReference type="ChEBI" id="CHEBI:35121"/>
        <dbReference type="EC" id="4.2.1.33"/>
    </reaction>
</comment>
<dbReference type="Pfam" id="PF00694">
    <property type="entry name" value="Aconitase_C"/>
    <property type="match status" value="1"/>
</dbReference>
<dbReference type="OrthoDB" id="6505at2157"/>
<comment type="function">
    <text evidence="3">Catalyzes the isomerization between 2-isopropylmalate and 3-isopropylmalate, via the formation of 2-isopropylmaleate.</text>
</comment>
<keyword evidence="3" id="KW-0100">Branched-chain amino acid biosynthesis</keyword>
<dbReference type="InterPro" id="IPR011827">
    <property type="entry name" value="LeuD_type2/HacB/DmdB"/>
</dbReference>
<dbReference type="PANTHER" id="PTHR43345">
    <property type="entry name" value="3-ISOPROPYLMALATE DEHYDRATASE SMALL SUBUNIT 2-RELATED-RELATED"/>
    <property type="match status" value="1"/>
</dbReference>
<evidence type="ECO:0000256" key="3">
    <source>
        <dbReference type="HAMAP-Rule" id="MF_01032"/>
    </source>
</evidence>
<keyword evidence="3" id="KW-0432">Leucine biosynthesis</keyword>
<dbReference type="InterPro" id="IPR015928">
    <property type="entry name" value="Aconitase/3IPM_dehydase_swvl"/>
</dbReference>
<proteinExistence type="inferred from homology"/>
<dbReference type="CDD" id="cd01577">
    <property type="entry name" value="IPMI_Swivel"/>
    <property type="match status" value="1"/>
</dbReference>
<dbReference type="InterPro" id="IPR000573">
    <property type="entry name" value="AconitaseA/IPMdHydase_ssu_swvl"/>
</dbReference>
<dbReference type="Proteomes" id="UP000030787">
    <property type="component" value="Chromosome"/>
</dbReference>
<dbReference type="EMBL" id="CP010070">
    <property type="protein sequence ID" value="AIZ56167.1"/>
    <property type="molecule type" value="Genomic_DNA"/>
</dbReference>
<keyword evidence="2 3" id="KW-0456">Lyase</keyword>
<comment type="pathway">
    <text evidence="3">Amino-acid biosynthesis; L-leucine biosynthesis; L-leucine from 3-methyl-2-oxobutanoate: step 2/4.</text>
</comment>
<evidence type="ECO:0000313" key="6">
    <source>
        <dbReference type="Proteomes" id="UP000030787"/>
    </source>
</evidence>
<evidence type="ECO:0000256" key="2">
    <source>
        <dbReference type="ARBA" id="ARBA00023239"/>
    </source>
</evidence>
<comment type="subunit">
    <text evidence="3">Heterodimer of LeuC and LeuD.</text>
</comment>
<dbReference type="PANTHER" id="PTHR43345:SF2">
    <property type="entry name" value="3-ISOPROPYLMALATE DEHYDRATASE SMALL SUBUNIT 1"/>
    <property type="match status" value="1"/>
</dbReference>